<dbReference type="EMBL" id="JABZFV010000001">
    <property type="protein sequence ID" value="MBF0934090.1"/>
    <property type="molecule type" value="Genomic_DNA"/>
</dbReference>
<reference evidence="1" key="1">
    <citation type="submission" date="2020-04" db="EMBL/GenBank/DDBJ databases">
        <title>Deep metagenomics examines the oral microbiome during advanced dental caries in children, revealing novel taxa and co-occurrences with host molecules.</title>
        <authorList>
            <person name="Baker J.L."/>
            <person name="Morton J.T."/>
            <person name="Dinis M."/>
            <person name="Alvarez R."/>
            <person name="Tran N.C."/>
            <person name="Knight R."/>
            <person name="Edlund A."/>
        </authorList>
    </citation>
    <scope>NUCLEOTIDE SEQUENCE</scope>
    <source>
        <strain evidence="1">JCVI_23_bin.16</strain>
    </source>
</reference>
<sequence>MIEYIENAFCHSGLFETECPTPGEKSNADKLARNVYLKNPPVEDLIYAHEDYFEFANFVIEVSSNNAEQYWEAFDMHVINVSFVYNVDLDNLVDFIQNNRDNIYASDCIKVNADGFGHYGRIVYYLRENFPKIAEIVEALGFYIEFIVNDSYGFMDDVDDYAEEIHKIVNPLTSQVGFK</sequence>
<gene>
    <name evidence="1" type="ORF">HXK00_00420</name>
</gene>
<comment type="caution">
    <text evidence="1">The sequence shown here is derived from an EMBL/GenBank/DDBJ whole genome shotgun (WGS) entry which is preliminary data.</text>
</comment>
<dbReference type="AlphaFoldDB" id="A0A929MPV0"/>
<evidence type="ECO:0000313" key="2">
    <source>
        <dbReference type="Proteomes" id="UP000757900"/>
    </source>
</evidence>
<evidence type="ECO:0000313" key="1">
    <source>
        <dbReference type="EMBL" id="MBF0934090.1"/>
    </source>
</evidence>
<dbReference type="Proteomes" id="UP000757900">
    <property type="component" value="Unassembled WGS sequence"/>
</dbReference>
<name>A0A929MPV0_ABIDE</name>
<protein>
    <submittedName>
        <fullName evidence="1">Uncharacterized protein</fullName>
    </submittedName>
</protein>
<organism evidence="1 2">
    <name type="scientific">Abiotrophia defectiva</name>
    <name type="common">Streptococcus defectivus</name>
    <dbReference type="NCBI Taxonomy" id="46125"/>
    <lineage>
        <taxon>Bacteria</taxon>
        <taxon>Bacillati</taxon>
        <taxon>Bacillota</taxon>
        <taxon>Bacilli</taxon>
        <taxon>Lactobacillales</taxon>
        <taxon>Aerococcaceae</taxon>
        <taxon>Abiotrophia</taxon>
    </lineage>
</organism>
<accession>A0A929MPV0</accession>
<proteinExistence type="predicted"/>